<dbReference type="InterPro" id="IPR037165">
    <property type="entry name" value="AldOxase/xan_DH_Mopterin-bd_sf"/>
</dbReference>
<dbReference type="PANTHER" id="PTHR11908">
    <property type="entry name" value="XANTHINE DEHYDROGENASE"/>
    <property type="match status" value="1"/>
</dbReference>
<reference evidence="4" key="1">
    <citation type="submission" date="2018-05" db="EMBL/GenBank/DDBJ databases">
        <authorList>
            <person name="Lanie J.A."/>
            <person name="Ng W.-L."/>
            <person name="Kazmierczak K.M."/>
            <person name="Andrzejewski T.M."/>
            <person name="Davidsen T.M."/>
            <person name="Wayne K.J."/>
            <person name="Tettelin H."/>
            <person name="Glass J.I."/>
            <person name="Rusch D."/>
            <person name="Podicherti R."/>
            <person name="Tsui H.-C.T."/>
            <person name="Winkler M.E."/>
        </authorList>
    </citation>
    <scope>NUCLEOTIDE SEQUENCE</scope>
</reference>
<feature type="domain" description="Aldehyde oxidase/xanthine dehydrogenase first molybdopterin binding" evidence="2">
    <location>
        <begin position="1"/>
        <end position="90"/>
    </location>
</feature>
<protein>
    <submittedName>
        <fullName evidence="4">Uncharacterized protein</fullName>
    </submittedName>
</protein>
<dbReference type="InterPro" id="IPR008274">
    <property type="entry name" value="AldOxase/xan_DH_MoCoBD1"/>
</dbReference>
<gene>
    <name evidence="4" type="ORF">METZ01_LOCUS111022</name>
</gene>
<dbReference type="SUPFAM" id="SSF56003">
    <property type="entry name" value="Molybdenum cofactor-binding domain"/>
    <property type="match status" value="1"/>
</dbReference>
<sequence length="479" mass="50951">MKVNTVANLGGTLSTIAPGIPTTLYGRLLSGTYKFPNIYCGVKGVYTNTGMVDAYRGAGRPEATFVVERALDLVAKKLGMDVVDVRKKNFIQKDQFPYTPADGITKGLAYDSGDYEKPLNKALEMFNYAQFREEQKKARTEGKYLGVGFSTYIEACGVAPSAWVGVGGEGWGAGLWESANIRVHLTGKVVVTTGSSPHGQGTETTMAQIAADELGLPFDDVDVQYNDTLGTPFGYGTYGSRSAAVGGTALFNAVQKVKQKALRIGAHMLEASVDDVVYEDGKVSVKGSPDQAKTIQEIAGAAALGYSLPEGDEPFLDETAYFDPPNTTWPFGTHICVVEVEKETGSVKVKRYLAVDDVGNVINPMIVDGQIHGGIAQGVAQALWESGEYNESGQLVSGSLMDYAIPRTDCLPNFELDRTVTPSPTNPLGVKGVGETGTIASTPAVVNAVMDALAPFGVTNLNMPLTSQKIWNAIQKKGA</sequence>
<proteinExistence type="predicted"/>
<dbReference type="PANTHER" id="PTHR11908:SF132">
    <property type="entry name" value="ALDEHYDE OXIDASE 1-RELATED"/>
    <property type="match status" value="1"/>
</dbReference>
<dbReference type="GO" id="GO:0016491">
    <property type="term" value="F:oxidoreductase activity"/>
    <property type="evidence" value="ECO:0007669"/>
    <property type="project" value="InterPro"/>
</dbReference>
<dbReference type="InterPro" id="IPR046867">
    <property type="entry name" value="AldOxase/xan_DH_MoCoBD2"/>
</dbReference>
<keyword evidence="1" id="KW-0500">Molybdenum</keyword>
<accession>A0A381X0U0</accession>
<organism evidence="4">
    <name type="scientific">marine metagenome</name>
    <dbReference type="NCBI Taxonomy" id="408172"/>
    <lineage>
        <taxon>unclassified sequences</taxon>
        <taxon>metagenomes</taxon>
        <taxon>ecological metagenomes</taxon>
    </lineage>
</organism>
<name>A0A381X0U0_9ZZZZ</name>
<evidence type="ECO:0000259" key="2">
    <source>
        <dbReference type="Pfam" id="PF02738"/>
    </source>
</evidence>
<dbReference type="Gene3D" id="3.30.365.10">
    <property type="entry name" value="Aldehyde oxidase/xanthine dehydrogenase, molybdopterin binding domain"/>
    <property type="match status" value="3"/>
</dbReference>
<dbReference type="EMBL" id="UINC01013468">
    <property type="protein sequence ID" value="SVA58168.1"/>
    <property type="molecule type" value="Genomic_DNA"/>
</dbReference>
<dbReference type="Pfam" id="PF20256">
    <property type="entry name" value="MoCoBD_2"/>
    <property type="match status" value="1"/>
</dbReference>
<dbReference type="AlphaFoldDB" id="A0A381X0U0"/>
<feature type="domain" description="Aldehyde oxidase/xanthine dehydrogenase second molybdopterin binding" evidence="3">
    <location>
        <begin position="121"/>
        <end position="411"/>
    </location>
</feature>
<evidence type="ECO:0000256" key="1">
    <source>
        <dbReference type="ARBA" id="ARBA00022505"/>
    </source>
</evidence>
<dbReference type="InterPro" id="IPR016208">
    <property type="entry name" value="Ald_Oxase/xanthine_DH-like"/>
</dbReference>
<dbReference type="GO" id="GO:0005506">
    <property type="term" value="F:iron ion binding"/>
    <property type="evidence" value="ECO:0007669"/>
    <property type="project" value="InterPro"/>
</dbReference>
<dbReference type="Pfam" id="PF02738">
    <property type="entry name" value="MoCoBD_1"/>
    <property type="match status" value="1"/>
</dbReference>
<evidence type="ECO:0000259" key="3">
    <source>
        <dbReference type="Pfam" id="PF20256"/>
    </source>
</evidence>
<evidence type="ECO:0000313" key="4">
    <source>
        <dbReference type="EMBL" id="SVA58168.1"/>
    </source>
</evidence>